<feature type="transmembrane region" description="Helical" evidence="1">
    <location>
        <begin position="297"/>
        <end position="319"/>
    </location>
</feature>
<feature type="transmembrane region" description="Helical" evidence="1">
    <location>
        <begin position="47"/>
        <end position="71"/>
    </location>
</feature>
<comment type="caution">
    <text evidence="2">The sequence shown here is derived from an EMBL/GenBank/DDBJ whole genome shotgun (WGS) entry which is preliminary data.</text>
</comment>
<reference evidence="3" key="1">
    <citation type="journal article" date="2019" name="Int. J. Syst. Evol. Microbiol.">
        <title>The Global Catalogue of Microorganisms (GCM) 10K type strain sequencing project: providing services to taxonomists for standard genome sequencing and annotation.</title>
        <authorList>
            <consortium name="The Broad Institute Genomics Platform"/>
            <consortium name="The Broad Institute Genome Sequencing Center for Infectious Disease"/>
            <person name="Wu L."/>
            <person name="Ma J."/>
        </authorList>
    </citation>
    <scope>NUCLEOTIDE SEQUENCE [LARGE SCALE GENOMIC DNA]</scope>
    <source>
        <strain evidence="3">NBRC 111981</strain>
    </source>
</reference>
<feature type="transmembrane region" description="Helical" evidence="1">
    <location>
        <begin position="211"/>
        <end position="228"/>
    </location>
</feature>
<feature type="transmembrane region" description="Helical" evidence="1">
    <location>
        <begin position="265"/>
        <end position="285"/>
    </location>
</feature>
<accession>A0ABQ5X819</accession>
<gene>
    <name evidence="2" type="ORF">GCM10007898_09350</name>
</gene>
<feature type="transmembrane region" description="Helical" evidence="1">
    <location>
        <begin position="140"/>
        <end position="164"/>
    </location>
</feature>
<keyword evidence="1" id="KW-1133">Transmembrane helix</keyword>
<evidence type="ECO:0008006" key="4">
    <source>
        <dbReference type="Google" id="ProtNLM"/>
    </source>
</evidence>
<keyword evidence="3" id="KW-1185">Reference proteome</keyword>
<keyword evidence="1" id="KW-0812">Transmembrane</keyword>
<sequence>MLFTAPHRLMFFAGALAVLTGMGWWALQLAAWRFGWSGWPSPAISPVWAHAMLMQYGMLPLFMLGFLLTVFPRWLNRPALSRAHYVPVAGAVFGGYLFAHLGLLGWPWLLSVGVELMLVGYVTAFVILGKVLLAAEQRNIHAWSCLAALALGTAGLLSFVAYLFGSPPMAGLVAVKLGTFGLLLPIYFTVSHRMIPFFSGNVAAGYVVRRPAWSVPLVWALVLAHLLLELFNRNAWLWLADAPLACIFAWHACAWQPWKSMRPGLLAALHLSFAWLPLAFALYTVQSAWLVIRHANILGFAPLHVMAVGYFGSMLVAMVTRVTHGHSGRPLQMTAVPWLCFALLQIVVVLRIRAELGSDRLTWLVIAACGWLVAFLPWVLRSLWIYLTPRADGKLG</sequence>
<dbReference type="InterPro" id="IPR010266">
    <property type="entry name" value="NnrS"/>
</dbReference>
<evidence type="ECO:0000256" key="1">
    <source>
        <dbReference type="SAM" id="Phobius"/>
    </source>
</evidence>
<protein>
    <recommendedName>
        <fullName evidence="4">NnrS protein</fullName>
    </recommendedName>
</protein>
<keyword evidence="1" id="KW-0472">Membrane</keyword>
<proteinExistence type="predicted"/>
<evidence type="ECO:0000313" key="2">
    <source>
        <dbReference type="EMBL" id="GLQ87369.1"/>
    </source>
</evidence>
<organism evidence="2 3">
    <name type="scientific">Dyella flagellata</name>
    <dbReference type="NCBI Taxonomy" id="1867833"/>
    <lineage>
        <taxon>Bacteria</taxon>
        <taxon>Pseudomonadati</taxon>
        <taxon>Pseudomonadota</taxon>
        <taxon>Gammaproteobacteria</taxon>
        <taxon>Lysobacterales</taxon>
        <taxon>Rhodanobacteraceae</taxon>
        <taxon>Dyella</taxon>
    </lineage>
</organism>
<dbReference type="Proteomes" id="UP001156627">
    <property type="component" value="Unassembled WGS sequence"/>
</dbReference>
<feature type="transmembrane region" description="Helical" evidence="1">
    <location>
        <begin position="108"/>
        <end position="128"/>
    </location>
</feature>
<evidence type="ECO:0000313" key="3">
    <source>
        <dbReference type="Proteomes" id="UP001156627"/>
    </source>
</evidence>
<dbReference type="EMBL" id="BSOA01000006">
    <property type="protein sequence ID" value="GLQ87369.1"/>
    <property type="molecule type" value="Genomic_DNA"/>
</dbReference>
<dbReference type="Pfam" id="PF05940">
    <property type="entry name" value="NnrS"/>
    <property type="match status" value="1"/>
</dbReference>
<feature type="transmembrane region" description="Helical" evidence="1">
    <location>
        <begin position="360"/>
        <end position="380"/>
    </location>
</feature>
<feature type="transmembrane region" description="Helical" evidence="1">
    <location>
        <begin position="83"/>
        <end position="102"/>
    </location>
</feature>
<name>A0ABQ5X819_9GAMM</name>
<feature type="transmembrane region" description="Helical" evidence="1">
    <location>
        <begin position="331"/>
        <end position="354"/>
    </location>
</feature>
<feature type="transmembrane region" description="Helical" evidence="1">
    <location>
        <begin position="9"/>
        <end position="27"/>
    </location>
</feature>
<feature type="transmembrane region" description="Helical" evidence="1">
    <location>
        <begin position="170"/>
        <end position="190"/>
    </location>
</feature>